<dbReference type="GO" id="GO:0004674">
    <property type="term" value="F:protein serine/threonine kinase activity"/>
    <property type="evidence" value="ECO:0007669"/>
    <property type="project" value="UniProtKB-KW"/>
</dbReference>
<dbReference type="FunFam" id="3.80.10.10:FF:000363">
    <property type="entry name" value="Leucine-rich repeat family protein"/>
    <property type="match status" value="1"/>
</dbReference>
<evidence type="ECO:0000256" key="11">
    <source>
        <dbReference type="ARBA" id="ARBA00022777"/>
    </source>
</evidence>
<evidence type="ECO:0000256" key="20">
    <source>
        <dbReference type="SAM" id="SignalP"/>
    </source>
</evidence>
<dbReference type="Pfam" id="PF00560">
    <property type="entry name" value="LRR_1"/>
    <property type="match status" value="2"/>
</dbReference>
<dbReference type="Gene3D" id="3.30.200.20">
    <property type="entry name" value="Phosphorylase Kinase, domain 1"/>
    <property type="match status" value="1"/>
</dbReference>
<evidence type="ECO:0000256" key="12">
    <source>
        <dbReference type="ARBA" id="ARBA00022840"/>
    </source>
</evidence>
<keyword evidence="11" id="KW-0418">Kinase</keyword>
<evidence type="ECO:0000256" key="3">
    <source>
        <dbReference type="ARBA" id="ARBA00012513"/>
    </source>
</evidence>
<feature type="transmembrane region" description="Helical" evidence="19">
    <location>
        <begin position="555"/>
        <end position="580"/>
    </location>
</feature>
<comment type="similarity">
    <text evidence="2">Belongs to the protein kinase superfamily. Ser/Thr protein kinase family.</text>
</comment>
<dbReference type="PROSITE" id="PS50011">
    <property type="entry name" value="PROTEIN_KINASE_DOM"/>
    <property type="match status" value="1"/>
</dbReference>
<evidence type="ECO:0000313" key="23">
    <source>
        <dbReference type="Proteomes" id="UP001408789"/>
    </source>
</evidence>
<dbReference type="FunFam" id="3.80.10.10:FF:000830">
    <property type="entry name" value="Predicted protein"/>
    <property type="match status" value="1"/>
</dbReference>
<evidence type="ECO:0000256" key="10">
    <source>
        <dbReference type="ARBA" id="ARBA00022741"/>
    </source>
</evidence>
<dbReference type="SMART" id="SM00220">
    <property type="entry name" value="S_TKc"/>
    <property type="match status" value="1"/>
</dbReference>
<accession>A0AAP0CP47</accession>
<evidence type="ECO:0000256" key="14">
    <source>
        <dbReference type="ARBA" id="ARBA00023136"/>
    </source>
</evidence>
<evidence type="ECO:0000256" key="8">
    <source>
        <dbReference type="ARBA" id="ARBA00022729"/>
    </source>
</evidence>
<evidence type="ECO:0000256" key="6">
    <source>
        <dbReference type="ARBA" id="ARBA00022679"/>
    </source>
</evidence>
<dbReference type="InterPro" id="IPR032675">
    <property type="entry name" value="LRR_dom_sf"/>
</dbReference>
<keyword evidence="13 19" id="KW-1133">Transmembrane helix</keyword>
<dbReference type="InterPro" id="IPR017441">
    <property type="entry name" value="Protein_kinase_ATP_BS"/>
</dbReference>
<dbReference type="PROSITE" id="PS00107">
    <property type="entry name" value="PROTEIN_KINASE_ATP"/>
    <property type="match status" value="1"/>
</dbReference>
<dbReference type="InterPro" id="IPR001245">
    <property type="entry name" value="Ser-Thr/Tyr_kinase_cat_dom"/>
</dbReference>
<proteinExistence type="inferred from homology"/>
<dbReference type="EMBL" id="JBCNJP010000023">
    <property type="protein sequence ID" value="KAK9058038.1"/>
    <property type="molecule type" value="Genomic_DNA"/>
</dbReference>
<dbReference type="InterPro" id="IPR000719">
    <property type="entry name" value="Prot_kinase_dom"/>
</dbReference>
<keyword evidence="9" id="KW-0677">Repeat</keyword>
<dbReference type="Proteomes" id="UP001408789">
    <property type="component" value="Unassembled WGS sequence"/>
</dbReference>
<dbReference type="Pfam" id="PF07714">
    <property type="entry name" value="PK_Tyr_Ser-Thr"/>
    <property type="match status" value="1"/>
</dbReference>
<evidence type="ECO:0000256" key="19">
    <source>
        <dbReference type="SAM" id="Phobius"/>
    </source>
</evidence>
<keyword evidence="23" id="KW-1185">Reference proteome</keyword>
<gene>
    <name evidence="22" type="ORF">SSX86_022878</name>
</gene>
<evidence type="ECO:0000256" key="4">
    <source>
        <dbReference type="ARBA" id="ARBA00022527"/>
    </source>
</evidence>
<dbReference type="SUPFAM" id="SSF52058">
    <property type="entry name" value="L domain-like"/>
    <property type="match status" value="1"/>
</dbReference>
<dbReference type="FunFam" id="3.30.200.20:FF:000328">
    <property type="entry name" value="Leucine-rich repeat protein kinase family protein"/>
    <property type="match status" value="1"/>
</dbReference>
<evidence type="ECO:0000256" key="1">
    <source>
        <dbReference type="ARBA" id="ARBA00004479"/>
    </source>
</evidence>
<dbReference type="InterPro" id="IPR008271">
    <property type="entry name" value="Ser/Thr_kinase_AS"/>
</dbReference>
<keyword evidence="5" id="KW-0433">Leucine-rich repeat</keyword>
<keyword evidence="8 20" id="KW-0732">Signal</keyword>
<feature type="chain" id="PRO_5042961039" description="non-specific serine/threonine protein kinase" evidence="20">
    <location>
        <begin position="27"/>
        <end position="961"/>
    </location>
</feature>
<comment type="subcellular location">
    <subcellularLocation>
        <location evidence="1">Membrane</location>
        <topology evidence="1">Single-pass type I membrane protein</topology>
    </subcellularLocation>
</comment>
<keyword evidence="14 19" id="KW-0472">Membrane</keyword>
<dbReference type="Gene3D" id="1.10.510.10">
    <property type="entry name" value="Transferase(Phosphotransferase) domain 1"/>
    <property type="match status" value="1"/>
</dbReference>
<evidence type="ECO:0000256" key="2">
    <source>
        <dbReference type="ARBA" id="ARBA00008684"/>
    </source>
</evidence>
<feature type="domain" description="Protein kinase" evidence="21">
    <location>
        <begin position="630"/>
        <end position="903"/>
    </location>
</feature>
<evidence type="ECO:0000256" key="17">
    <source>
        <dbReference type="PROSITE-ProRule" id="PRU10141"/>
    </source>
</evidence>
<evidence type="ECO:0000256" key="9">
    <source>
        <dbReference type="ARBA" id="ARBA00022737"/>
    </source>
</evidence>
<feature type="signal peptide" evidence="20">
    <location>
        <begin position="1"/>
        <end position="26"/>
    </location>
</feature>
<evidence type="ECO:0000256" key="15">
    <source>
        <dbReference type="ARBA" id="ARBA00023170"/>
    </source>
</evidence>
<organism evidence="22 23">
    <name type="scientific">Deinandra increscens subsp. villosa</name>
    <dbReference type="NCBI Taxonomy" id="3103831"/>
    <lineage>
        <taxon>Eukaryota</taxon>
        <taxon>Viridiplantae</taxon>
        <taxon>Streptophyta</taxon>
        <taxon>Embryophyta</taxon>
        <taxon>Tracheophyta</taxon>
        <taxon>Spermatophyta</taxon>
        <taxon>Magnoliopsida</taxon>
        <taxon>eudicotyledons</taxon>
        <taxon>Gunneridae</taxon>
        <taxon>Pentapetalae</taxon>
        <taxon>asterids</taxon>
        <taxon>campanulids</taxon>
        <taxon>Asterales</taxon>
        <taxon>Asteraceae</taxon>
        <taxon>Asteroideae</taxon>
        <taxon>Heliantheae alliance</taxon>
        <taxon>Madieae</taxon>
        <taxon>Madiinae</taxon>
        <taxon>Deinandra</taxon>
    </lineage>
</organism>
<comment type="caution">
    <text evidence="22">The sequence shown here is derived from an EMBL/GenBank/DDBJ whole genome shotgun (WGS) entry which is preliminary data.</text>
</comment>
<dbReference type="SUPFAM" id="SSF56112">
    <property type="entry name" value="Protein kinase-like (PK-like)"/>
    <property type="match status" value="1"/>
</dbReference>
<name>A0AAP0CP47_9ASTR</name>
<keyword evidence="6" id="KW-0808">Transferase</keyword>
<evidence type="ECO:0000313" key="22">
    <source>
        <dbReference type="EMBL" id="KAK9058038.1"/>
    </source>
</evidence>
<protein>
    <recommendedName>
        <fullName evidence="3">non-specific serine/threonine protein kinase</fullName>
        <ecNumber evidence="3">2.7.11.1</ecNumber>
    </recommendedName>
</protein>
<dbReference type="CDD" id="cd14066">
    <property type="entry name" value="STKc_IRAK"/>
    <property type="match status" value="1"/>
</dbReference>
<dbReference type="PANTHER" id="PTHR45974">
    <property type="entry name" value="RECEPTOR-LIKE PROTEIN 55"/>
    <property type="match status" value="1"/>
</dbReference>
<evidence type="ECO:0000256" key="7">
    <source>
        <dbReference type="ARBA" id="ARBA00022692"/>
    </source>
</evidence>
<sequence>MAVSVSRLFWCCLLLQFSAEFMLVLSDINPGDDEALRALKDQWQNTPPSWKRSNDPCSWEGVTCSNSRIVALGLSSMGLVGQLVGDIGGLTALTSLDLSFNGGLTGSISPQIGDLKSLNILILAGCSFTGNIPPELGNLQELSFLALNTNNLTGEIPPSLGSLSKLYWLDLAENHLTGSIPVSTDTKPGLDQLKHAKHFHFNKNKLSGGIPEQLFSNEMVLIHVLFDGNQFTGEIPSTIVYVQTLEVLRLDRNALSGDVPLYLNNLTSLSELNLAHNNLFGALPDLNGMNSLSYVDLSNNSFRQSEPPVWFSTLPSLSTLVMEFGSLKGRLPQELFSLSGIQQVKLKNNELNDTLNMGSSISEQLQFVDLQSNEIEAVTLSSEYRNTLELSGNPVCNTALAHTTYCHIQQQTLKAYSTSLANCGSKSCRSDQKLSPQTCDCAYPYEGTLYFRAPSFRELSNVNVWHSLEMSLWVKLGLTPGSVSLQNPFFNTDDYLQVYLQLFPTKGKRFDRPDIQKMGFYLSNQTYKPPAGFGPYFFIAIPYDFLGRESASVGVGAIVGITTGCTVLIITLIGLLLYAVGQKKRAEKAIGLSRPFASWASSGKDGGGAPQLKGARWFSYDEIKKSTSNFSEANQIGSGGYGKVYRGTIAGGQVVAIKRAQKTSLQGGQEFKTEIELLSRVHHKNLVGLVGFCFEHGEQMLVYEFMTNGSLRDSLSGKSGIYLDWKRRLRIALGSARGLTYLHELANPPIIHRDIKSTNILLDDNLTAKVSDFGLSKLISDTEEQVSSQVKGTMGYLDPEYYMTQQLTDKSDVYSFGVLMLELVTAKPPITKGKYIVREVRMKMDITNEEEYGLRELMDPCIKNMTYLAGFKMFIKLAMKCVEDSSSDRPSMSDVVKALETILINDGLHMDSTSASSSATDFGSVKSGPKHPYNEVTLKRDDSGAFDYSGGYNISAKVEPK</sequence>
<keyword evidence="16" id="KW-0325">Glycoprotein</keyword>
<evidence type="ECO:0000259" key="21">
    <source>
        <dbReference type="PROSITE" id="PS50011"/>
    </source>
</evidence>
<keyword evidence="12 17" id="KW-0067">ATP-binding</keyword>
<keyword evidence="7 19" id="KW-0812">Transmembrane</keyword>
<dbReference type="PROSITE" id="PS00108">
    <property type="entry name" value="PROTEIN_KINASE_ST"/>
    <property type="match status" value="1"/>
</dbReference>
<reference evidence="22 23" key="1">
    <citation type="submission" date="2024-04" db="EMBL/GenBank/DDBJ databases">
        <title>The reference genome of an endangered Asteraceae, Deinandra increscens subsp. villosa, native to the Central Coast of California.</title>
        <authorList>
            <person name="Guilliams M."/>
            <person name="Hasenstab-Lehman K."/>
            <person name="Meyer R."/>
            <person name="Mcevoy S."/>
        </authorList>
    </citation>
    <scope>NUCLEOTIDE SEQUENCE [LARGE SCALE GENOMIC DNA]</scope>
    <source>
        <tissue evidence="22">Leaf</tissue>
    </source>
</reference>
<dbReference type="GO" id="GO:0016020">
    <property type="term" value="C:membrane"/>
    <property type="evidence" value="ECO:0007669"/>
    <property type="project" value="UniProtKB-SubCell"/>
</dbReference>
<dbReference type="GO" id="GO:0005524">
    <property type="term" value="F:ATP binding"/>
    <property type="evidence" value="ECO:0007669"/>
    <property type="project" value="UniProtKB-UniRule"/>
</dbReference>
<keyword evidence="4" id="KW-0723">Serine/threonine-protein kinase</keyword>
<dbReference type="InterPro" id="IPR001611">
    <property type="entry name" value="Leu-rich_rpt"/>
</dbReference>
<evidence type="ECO:0000256" key="13">
    <source>
        <dbReference type="ARBA" id="ARBA00022989"/>
    </source>
</evidence>
<keyword evidence="10 17" id="KW-0547">Nucleotide-binding</keyword>
<dbReference type="FunFam" id="1.10.510.10:FF:000453">
    <property type="entry name" value="LRR receptor-like serine/threonine-protein kinase HSL2"/>
    <property type="match status" value="1"/>
</dbReference>
<evidence type="ECO:0000256" key="5">
    <source>
        <dbReference type="ARBA" id="ARBA00022614"/>
    </source>
</evidence>
<dbReference type="InterPro" id="IPR013210">
    <property type="entry name" value="LRR_N_plant-typ"/>
</dbReference>
<dbReference type="Pfam" id="PF08263">
    <property type="entry name" value="LRRNT_2"/>
    <property type="match status" value="1"/>
</dbReference>
<dbReference type="PANTHER" id="PTHR45974:SF233">
    <property type="entry name" value="PROTEIN KINASE DOMAIN-CONTAINING PROTEIN"/>
    <property type="match status" value="1"/>
</dbReference>
<evidence type="ECO:0000256" key="16">
    <source>
        <dbReference type="ARBA" id="ARBA00023180"/>
    </source>
</evidence>
<evidence type="ECO:0000256" key="18">
    <source>
        <dbReference type="SAM" id="MobiDB-lite"/>
    </source>
</evidence>
<feature type="binding site" evidence="17">
    <location>
        <position position="658"/>
    </location>
    <ligand>
        <name>ATP</name>
        <dbReference type="ChEBI" id="CHEBI:30616"/>
    </ligand>
</feature>
<dbReference type="InterPro" id="IPR011009">
    <property type="entry name" value="Kinase-like_dom_sf"/>
</dbReference>
<dbReference type="AlphaFoldDB" id="A0AAP0CP47"/>
<dbReference type="EC" id="2.7.11.1" evidence="3"/>
<feature type="region of interest" description="Disordered" evidence="18">
    <location>
        <begin position="915"/>
        <end position="937"/>
    </location>
</feature>
<dbReference type="Gene3D" id="3.80.10.10">
    <property type="entry name" value="Ribonuclease Inhibitor"/>
    <property type="match status" value="3"/>
</dbReference>
<keyword evidence="15" id="KW-0675">Receptor</keyword>